<name>A0A7R8X5Q2_9CRUS</name>
<keyword evidence="1" id="KW-0732">Signal</keyword>
<evidence type="ECO:0000313" key="4">
    <source>
        <dbReference type="Proteomes" id="UP000677054"/>
    </source>
</evidence>
<dbReference type="Pfam" id="PF00581">
    <property type="entry name" value="Rhodanese"/>
    <property type="match status" value="1"/>
</dbReference>
<dbReference type="Gene3D" id="3.40.250.10">
    <property type="entry name" value="Rhodanese-like domain"/>
    <property type="match status" value="1"/>
</dbReference>
<dbReference type="InterPro" id="IPR036873">
    <property type="entry name" value="Rhodanese-like_dom_sf"/>
</dbReference>
<evidence type="ECO:0000259" key="2">
    <source>
        <dbReference type="PROSITE" id="PS50206"/>
    </source>
</evidence>
<dbReference type="PROSITE" id="PS50206">
    <property type="entry name" value="RHODANESE_3"/>
    <property type="match status" value="1"/>
</dbReference>
<accession>A0A7R8X5Q2</accession>
<feature type="chain" id="PRO_5036208982" description="Rhodanese domain-containing protein" evidence="1">
    <location>
        <begin position="27"/>
        <end position="182"/>
    </location>
</feature>
<evidence type="ECO:0000256" key="1">
    <source>
        <dbReference type="SAM" id="SignalP"/>
    </source>
</evidence>
<dbReference type="EMBL" id="CAJPEV010000413">
    <property type="protein sequence ID" value="CAG0885020.1"/>
    <property type="molecule type" value="Genomic_DNA"/>
</dbReference>
<feature type="domain" description="Rhodanese" evidence="2">
    <location>
        <begin position="50"/>
        <end position="181"/>
    </location>
</feature>
<protein>
    <recommendedName>
        <fullName evidence="2">Rhodanese domain-containing protein</fullName>
    </recommendedName>
</protein>
<dbReference type="Proteomes" id="UP000677054">
    <property type="component" value="Unassembled WGS sequence"/>
</dbReference>
<evidence type="ECO:0000313" key="3">
    <source>
        <dbReference type="EMBL" id="CAD7243347.1"/>
    </source>
</evidence>
<dbReference type="SUPFAM" id="SSF52821">
    <property type="entry name" value="Rhodanese/Cell cycle control phosphatase"/>
    <property type="match status" value="1"/>
</dbReference>
<dbReference type="PANTHER" id="PTHR44086">
    <property type="entry name" value="THIOSULFATE SULFURTRANSFERASE RDL2, MITOCHONDRIAL-RELATED"/>
    <property type="match status" value="1"/>
</dbReference>
<dbReference type="EMBL" id="LR899930">
    <property type="protein sequence ID" value="CAD7243347.1"/>
    <property type="molecule type" value="Genomic_DNA"/>
</dbReference>
<dbReference type="SMART" id="SM00450">
    <property type="entry name" value="RHOD"/>
    <property type="match status" value="1"/>
</dbReference>
<organism evidence="3">
    <name type="scientific">Darwinula stevensoni</name>
    <dbReference type="NCBI Taxonomy" id="69355"/>
    <lineage>
        <taxon>Eukaryota</taxon>
        <taxon>Metazoa</taxon>
        <taxon>Ecdysozoa</taxon>
        <taxon>Arthropoda</taxon>
        <taxon>Crustacea</taxon>
        <taxon>Oligostraca</taxon>
        <taxon>Ostracoda</taxon>
        <taxon>Podocopa</taxon>
        <taxon>Podocopida</taxon>
        <taxon>Darwinulocopina</taxon>
        <taxon>Darwinuloidea</taxon>
        <taxon>Darwinulidae</taxon>
        <taxon>Darwinula</taxon>
    </lineage>
</organism>
<feature type="signal peptide" evidence="1">
    <location>
        <begin position="1"/>
        <end position="26"/>
    </location>
</feature>
<dbReference type="PANTHER" id="PTHR44086:SF10">
    <property type="entry name" value="THIOSULFATE SULFURTRANSFERASE_RHODANESE-LIKE DOMAIN-CONTAINING PROTEIN 3"/>
    <property type="match status" value="1"/>
</dbReference>
<dbReference type="InterPro" id="IPR001763">
    <property type="entry name" value="Rhodanese-like_dom"/>
</dbReference>
<reference evidence="3" key="1">
    <citation type="submission" date="2020-11" db="EMBL/GenBank/DDBJ databases">
        <authorList>
            <person name="Tran Van P."/>
        </authorList>
    </citation>
    <scope>NUCLEOTIDE SEQUENCE</scope>
</reference>
<proteinExistence type="predicted"/>
<dbReference type="AlphaFoldDB" id="A0A7R8X5Q2"/>
<keyword evidence="4" id="KW-1185">Reference proteome</keyword>
<gene>
    <name evidence="3" type="ORF">DSTB1V02_LOCUS3271</name>
</gene>
<dbReference type="OrthoDB" id="566238at2759"/>
<sequence length="182" mass="20555">MTATTFFVCMFGLVVFIASSVWPRQAGTPLYQTEDGFTAITYDGLRMAVESRRVLLIDVRNVTEVMKFGKIPTSYVLPWIPAGSIPRGILYRETYYLGKSLSPPNAVHELKEAWRLEDKDFQETYGFARPDPPGQGVIITCRSGRRARVAINYLRPLGYDKIILYAGSYLDWVANNGALEYP</sequence>